<proteinExistence type="predicted"/>
<feature type="transmembrane region" description="Helical" evidence="2">
    <location>
        <begin position="457"/>
        <end position="475"/>
    </location>
</feature>
<keyword evidence="2" id="KW-1133">Transmembrane helix</keyword>
<evidence type="ECO:0000256" key="2">
    <source>
        <dbReference type="SAM" id="Phobius"/>
    </source>
</evidence>
<feature type="transmembrane region" description="Helical" evidence="2">
    <location>
        <begin position="210"/>
        <end position="229"/>
    </location>
</feature>
<keyword evidence="2" id="KW-0812">Transmembrane</keyword>
<evidence type="ECO:0000256" key="1">
    <source>
        <dbReference type="SAM" id="Coils"/>
    </source>
</evidence>
<feature type="transmembrane region" description="Helical" evidence="2">
    <location>
        <begin position="378"/>
        <end position="394"/>
    </location>
</feature>
<dbReference type="EMBL" id="PNHC01000006">
    <property type="protein sequence ID" value="PMC68697.1"/>
    <property type="molecule type" value="Genomic_DNA"/>
</dbReference>
<accession>A0A2N6TH82</accession>
<sequence>MNKKINKKNLYDFIFLLLISLTIMFLFSIDHLNEDNCNYAVEEIHYFNNEIFKGNISIIGMEFSPRYYANMFMAFLIKFFNSDWYEVSFGLIKINYILYALVTTIIAIKFFKKNRLVVGLIMSLCFMTPSLISIAFGLNFAPDVFLGTAAPLSFLALICVLGEKKYWLIAWGLAIISTFLHIHEGFWIAFFLGIIWISTCFADKKINFRVLSYILIYLFFLSLVVFPTLTNQIYVDKNYFTQIYVYIRTPHHLLLSYIGKWEIIKSTILLLFIALILFFNIFKYKKYKNIKRIIFSIYFLSISYILLYAIHYFSTEILKIPFIITMYIPKSFRFFTFLGIINCIILGMRKIKKGMYLRGTILLIIPLIPDLSTNNSNYYIVLTLLILFFILEKFKPKGFIIKNRYYKEIAKFFVYLFIFLLIYERYFYLFDNLKLLYIGILLYEFIYPYIKNIKIKSIILTTVLILFISAFYNSMKGRVFNVTKDGYQCISGLEYAQKATDLELYELAVQFKNITNLDEGFLADPYAVYPNYFQLFSERNCYVLYKNTPSQKHLVIEWYEKIEKVKNVSEANAEELKELLKDINLKYILLSADKFDVVKDSPYFDEIIKNNKYGIFRLKENIE</sequence>
<name>A0A2N6TH82_FUSNU</name>
<gene>
    <name evidence="3" type="ORF">CJ209_08320</name>
</gene>
<comment type="caution">
    <text evidence="3">The sequence shown here is derived from an EMBL/GenBank/DDBJ whole genome shotgun (WGS) entry which is preliminary data.</text>
</comment>
<dbReference type="Proteomes" id="UP000235733">
    <property type="component" value="Unassembled WGS sequence"/>
</dbReference>
<feature type="transmembrane region" description="Helical" evidence="2">
    <location>
        <begin position="94"/>
        <end position="111"/>
    </location>
</feature>
<dbReference type="AlphaFoldDB" id="A0A2N6TH82"/>
<feature type="transmembrane region" description="Helical" evidence="2">
    <location>
        <begin position="12"/>
        <end position="29"/>
    </location>
</feature>
<reference evidence="3 4" key="1">
    <citation type="submission" date="2017-09" db="EMBL/GenBank/DDBJ databases">
        <title>Bacterial strain isolated from the female urinary microbiota.</title>
        <authorList>
            <person name="Thomas-White K."/>
            <person name="Kumar N."/>
            <person name="Forster S."/>
            <person name="Putonti C."/>
            <person name="Lawley T."/>
            <person name="Wolfe A.J."/>
        </authorList>
    </citation>
    <scope>NUCLEOTIDE SEQUENCE [LARGE SCALE GENOMIC DNA]</scope>
    <source>
        <strain evidence="3 4">UMB0249</strain>
    </source>
</reference>
<feature type="transmembrane region" description="Helical" evidence="2">
    <location>
        <begin position="406"/>
        <end position="423"/>
    </location>
</feature>
<organism evidence="3 4">
    <name type="scientific">Fusobacterium nucleatum</name>
    <dbReference type="NCBI Taxonomy" id="851"/>
    <lineage>
        <taxon>Bacteria</taxon>
        <taxon>Fusobacteriati</taxon>
        <taxon>Fusobacteriota</taxon>
        <taxon>Fusobacteriia</taxon>
        <taxon>Fusobacteriales</taxon>
        <taxon>Fusobacteriaceae</taxon>
        <taxon>Fusobacterium</taxon>
    </lineage>
</organism>
<feature type="transmembrane region" description="Helical" evidence="2">
    <location>
        <begin position="331"/>
        <end position="348"/>
    </location>
</feature>
<keyword evidence="1" id="KW-0175">Coiled coil</keyword>
<evidence type="ECO:0000313" key="4">
    <source>
        <dbReference type="Proteomes" id="UP000235733"/>
    </source>
</evidence>
<feature type="transmembrane region" description="Helical" evidence="2">
    <location>
        <begin position="355"/>
        <end position="372"/>
    </location>
</feature>
<feature type="transmembrane region" description="Helical" evidence="2">
    <location>
        <begin position="293"/>
        <end position="311"/>
    </location>
</feature>
<protein>
    <recommendedName>
        <fullName evidence="5">Glycosyltransferase RgtA/B/C/D-like domain-containing protein</fullName>
    </recommendedName>
</protein>
<feature type="transmembrane region" description="Helical" evidence="2">
    <location>
        <begin position="118"/>
        <end position="138"/>
    </location>
</feature>
<evidence type="ECO:0008006" key="5">
    <source>
        <dbReference type="Google" id="ProtNLM"/>
    </source>
</evidence>
<feature type="transmembrane region" description="Helical" evidence="2">
    <location>
        <begin position="435"/>
        <end position="450"/>
    </location>
</feature>
<feature type="transmembrane region" description="Helical" evidence="2">
    <location>
        <begin position="263"/>
        <end position="281"/>
    </location>
</feature>
<evidence type="ECO:0000313" key="3">
    <source>
        <dbReference type="EMBL" id="PMC68697.1"/>
    </source>
</evidence>
<keyword evidence="2" id="KW-0472">Membrane</keyword>
<feature type="coiled-coil region" evidence="1">
    <location>
        <begin position="559"/>
        <end position="586"/>
    </location>
</feature>